<feature type="transmembrane region" description="Helical" evidence="1">
    <location>
        <begin position="386"/>
        <end position="419"/>
    </location>
</feature>
<feature type="transmembrane region" description="Helical" evidence="1">
    <location>
        <begin position="142"/>
        <end position="160"/>
    </location>
</feature>
<geneLocation type="mitochondrion" evidence="2"/>
<reference evidence="2" key="1">
    <citation type="journal article" date="2020" name="Sci. Rep.">
        <title>Morphology, ultrastructure, genomics, and phylogeny of Euplotes vanleeuwenhoeki sp. nov. and its ultra-reduced endosymbiont 'Candidatus Pinguicoccus supinus' sp. nov.</title>
        <authorList>
            <person name="Serra V."/>
            <person name="Gammuto L."/>
            <person name="Nitla V."/>
            <person name="Castelli M."/>
            <person name="Lanzoni O."/>
            <person name="Sassera D."/>
            <person name="Bandi C."/>
            <person name="Sandeep B.V."/>
            <person name="Verni F."/>
            <person name="Modeo L."/>
            <person name="Petroni G."/>
        </authorList>
    </citation>
    <scope>NUCLEOTIDE SEQUENCE</scope>
    <source>
        <strain evidence="2">KKR18</strain>
    </source>
</reference>
<protein>
    <recommendedName>
        <fullName evidence="3">NADH dehydrogenase subunit 2</fullName>
    </recommendedName>
</protein>
<evidence type="ECO:0008006" key="3">
    <source>
        <dbReference type="Google" id="ProtNLM"/>
    </source>
</evidence>
<keyword evidence="1" id="KW-0812">Transmembrane</keyword>
<feature type="transmembrane region" description="Helical" evidence="1">
    <location>
        <begin position="79"/>
        <end position="96"/>
    </location>
</feature>
<feature type="transmembrane region" description="Helical" evidence="1">
    <location>
        <begin position="166"/>
        <end position="191"/>
    </location>
</feature>
<sequence>MFITLSSFDNFLNYFNEFSFSIILNYTFCFYLIYSFFYPIFGIYSSNFFINKNEYSSKLLNLSTPQIYLMPETSHNKNIMLVIILLALVFFSWRGYTFNFFFGHLSINLNVLRFFSLSIFLFFSAFIIFIKSNRCIAPQFSLILSKILMLILVLNLPLLVSATNFYSSVVIIEFLSSLLFLIIILNVFSIYNDFNIFNFSKIITALISFFWVNTLVSACLFIYLIYIKFSWFTWDYTLPIFVITPPSWYRIDNFLIVYLLIITIFLKCGLPPMLIWKCLLFSITPVSFIGFYIINYYSLIFIFILKLLSVYIFQNTFNYLCSWDLMSFLLIIMLAAVVLASFWSFNYSDWGVFFAISSLFTTSFLLTIHLILLLDYRTAFDTNNNLISYLLMYVIINLILFFLICNFDMFTLVNLVFNFTYRNITSTLLWLNQTGFSKNLVLIIFICLASLPPTTQFIIKLFLISRLQLFHLYAISPIILLYLFLMLIFYFRNSKTILIDYTTSRINYTGNQFHLTNTYNFNIFKFQQQVNSSLGGFLKIQNFNYIAELTLVIVLLLTHTLLLSLSYLNDVFLLNWSLFN</sequence>
<gene>
    <name evidence="2" type="ORF">MitoLV_22</name>
</gene>
<dbReference type="AlphaFoldDB" id="A0A7T1FUQ4"/>
<accession>A0A7T1FUQ4</accession>
<feature type="transmembrane region" description="Helical" evidence="1">
    <location>
        <begin position="111"/>
        <end position="130"/>
    </location>
</feature>
<dbReference type="EMBL" id="MK889230">
    <property type="protein sequence ID" value="QPM99250.1"/>
    <property type="molecule type" value="Genomic_DNA"/>
</dbReference>
<feature type="transmembrane region" description="Helical" evidence="1">
    <location>
        <begin position="325"/>
        <end position="345"/>
    </location>
</feature>
<feature type="transmembrane region" description="Helical" evidence="1">
    <location>
        <begin position="470"/>
        <end position="491"/>
    </location>
</feature>
<keyword evidence="1" id="KW-0472">Membrane</keyword>
<evidence type="ECO:0000256" key="1">
    <source>
        <dbReference type="SAM" id="Phobius"/>
    </source>
</evidence>
<organism evidence="2">
    <name type="scientific">Euplotes vanleeuwenhoeki</name>
    <dbReference type="NCBI Taxonomy" id="2794224"/>
    <lineage>
        <taxon>Eukaryota</taxon>
        <taxon>Sar</taxon>
        <taxon>Alveolata</taxon>
        <taxon>Ciliophora</taxon>
        <taxon>Intramacronucleata</taxon>
        <taxon>Spirotrichea</taxon>
        <taxon>Hypotrichia</taxon>
        <taxon>Euplotida</taxon>
        <taxon>Euplotidae</taxon>
        <taxon>Euplotes</taxon>
    </lineage>
</organism>
<keyword evidence="1" id="KW-1133">Transmembrane helix</keyword>
<feature type="transmembrane region" description="Helical" evidence="1">
    <location>
        <begin position="247"/>
        <end position="266"/>
    </location>
</feature>
<feature type="transmembrane region" description="Helical" evidence="1">
    <location>
        <begin position="278"/>
        <end position="305"/>
    </location>
</feature>
<feature type="transmembrane region" description="Helical" evidence="1">
    <location>
        <begin position="440"/>
        <end position="464"/>
    </location>
</feature>
<feature type="transmembrane region" description="Helical" evidence="1">
    <location>
        <begin position="20"/>
        <end position="44"/>
    </location>
</feature>
<proteinExistence type="predicted"/>
<evidence type="ECO:0000313" key="2">
    <source>
        <dbReference type="EMBL" id="QPM99250.1"/>
    </source>
</evidence>
<name>A0A7T1FUQ4_9SPIT</name>
<feature type="transmembrane region" description="Helical" evidence="1">
    <location>
        <begin position="545"/>
        <end position="568"/>
    </location>
</feature>
<keyword evidence="2" id="KW-0496">Mitochondrion</keyword>
<feature type="transmembrane region" description="Helical" evidence="1">
    <location>
        <begin position="203"/>
        <end position="227"/>
    </location>
</feature>
<feature type="transmembrane region" description="Helical" evidence="1">
    <location>
        <begin position="352"/>
        <end position="374"/>
    </location>
</feature>